<evidence type="ECO:0000313" key="6">
    <source>
        <dbReference type="Proteomes" id="UP000078390"/>
    </source>
</evidence>
<protein>
    <submittedName>
        <fullName evidence="5">Nuclease (SNase domain protein)</fullName>
    </submittedName>
</protein>
<dbReference type="PROSITE" id="PS50830">
    <property type="entry name" value="TNASE_3"/>
    <property type="match status" value="1"/>
</dbReference>
<organism evidence="5 6">
    <name type="scientific">Thermosulfurimonas dismutans</name>
    <dbReference type="NCBI Taxonomy" id="999894"/>
    <lineage>
        <taxon>Bacteria</taxon>
        <taxon>Pseudomonadati</taxon>
        <taxon>Thermodesulfobacteriota</taxon>
        <taxon>Thermodesulfobacteria</taxon>
        <taxon>Thermodesulfobacteriales</taxon>
        <taxon>Thermodesulfobacteriaceae</taxon>
        <taxon>Thermosulfurimonas</taxon>
    </lineage>
</organism>
<feature type="domain" description="TNase-like" evidence="4">
    <location>
        <begin position="1"/>
        <end position="81"/>
    </location>
</feature>
<gene>
    <name evidence="5" type="ORF">TDIS_1523</name>
</gene>
<dbReference type="InterPro" id="IPR035437">
    <property type="entry name" value="SNase_OB-fold_sf"/>
</dbReference>
<keyword evidence="6" id="KW-1185">Reference proteome</keyword>
<evidence type="ECO:0000259" key="4">
    <source>
        <dbReference type="PROSITE" id="PS50830"/>
    </source>
</evidence>
<dbReference type="PROSITE" id="PS01284">
    <property type="entry name" value="TNASE_2"/>
    <property type="match status" value="1"/>
</dbReference>
<proteinExistence type="predicted"/>
<comment type="caution">
    <text evidence="5">The sequence shown here is derived from an EMBL/GenBank/DDBJ whole genome shotgun (WGS) entry which is preliminary data.</text>
</comment>
<dbReference type="GO" id="GO:0016787">
    <property type="term" value="F:hydrolase activity"/>
    <property type="evidence" value="ECO:0007669"/>
    <property type="project" value="UniProtKB-KW"/>
</dbReference>
<sequence>MINLGKKAKTRFVLELDVQILDRYGRVLGYVWLPNGEMLNEKLIREGWAVVYTVPPNVKYVDRLLKAQRRARQESKGLWGF</sequence>
<dbReference type="Gene3D" id="2.40.50.90">
    <property type="match status" value="1"/>
</dbReference>
<dbReference type="InterPro" id="IPR002071">
    <property type="entry name" value="Thermonucl_AS"/>
</dbReference>
<dbReference type="PANTHER" id="PTHR12302:SF3">
    <property type="entry name" value="SERINE_THREONINE-PROTEIN KINASE 31"/>
    <property type="match status" value="1"/>
</dbReference>
<evidence type="ECO:0000256" key="3">
    <source>
        <dbReference type="ARBA" id="ARBA00022801"/>
    </source>
</evidence>
<keyword evidence="2" id="KW-0255">Endonuclease</keyword>
<evidence type="ECO:0000313" key="5">
    <source>
        <dbReference type="EMBL" id="OAQ20328.1"/>
    </source>
</evidence>
<dbReference type="InterPro" id="IPR016071">
    <property type="entry name" value="Staphylococal_nuclease_OB-fold"/>
</dbReference>
<dbReference type="Pfam" id="PF00565">
    <property type="entry name" value="SNase"/>
    <property type="match status" value="1"/>
</dbReference>
<dbReference type="EMBL" id="LWLG01000012">
    <property type="protein sequence ID" value="OAQ20328.1"/>
    <property type="molecule type" value="Genomic_DNA"/>
</dbReference>
<reference evidence="5 6" key="1">
    <citation type="submission" date="2016-04" db="EMBL/GenBank/DDBJ databases">
        <title>Genome analysis of Thermosulfurimonas dismutans, the first thermophilic sulfur-disproportionating bacterium of the phylum Thermodesulfobacteria.</title>
        <authorList>
            <person name="Mardanov A.V."/>
            <person name="Beletsky A.V."/>
            <person name="Kadnikov V.V."/>
            <person name="Slobodkin A.I."/>
            <person name="Ravin N.V."/>
        </authorList>
    </citation>
    <scope>NUCLEOTIDE SEQUENCE [LARGE SCALE GENOMIC DNA]</scope>
    <source>
        <strain evidence="5 6">S95</strain>
    </source>
</reference>
<dbReference type="GO" id="GO:0003676">
    <property type="term" value="F:nucleic acid binding"/>
    <property type="evidence" value="ECO:0007669"/>
    <property type="project" value="InterPro"/>
</dbReference>
<dbReference type="PANTHER" id="PTHR12302">
    <property type="entry name" value="EBNA2 BINDING PROTEIN P100"/>
    <property type="match status" value="1"/>
</dbReference>
<dbReference type="SUPFAM" id="SSF50199">
    <property type="entry name" value="Staphylococcal nuclease"/>
    <property type="match status" value="1"/>
</dbReference>
<keyword evidence="3" id="KW-0378">Hydrolase</keyword>
<dbReference type="AlphaFoldDB" id="A0A179D3X6"/>
<accession>A0A179D3X6</accession>
<dbReference type="GO" id="GO:0004519">
    <property type="term" value="F:endonuclease activity"/>
    <property type="evidence" value="ECO:0007669"/>
    <property type="project" value="UniProtKB-KW"/>
</dbReference>
<evidence type="ECO:0000256" key="2">
    <source>
        <dbReference type="ARBA" id="ARBA00022759"/>
    </source>
</evidence>
<dbReference type="SMART" id="SM00318">
    <property type="entry name" value="SNc"/>
    <property type="match status" value="1"/>
</dbReference>
<dbReference type="Proteomes" id="UP000078390">
    <property type="component" value="Unassembled WGS sequence"/>
</dbReference>
<name>A0A179D3X6_9BACT</name>
<dbReference type="STRING" id="999894.TDIS_1523"/>
<evidence type="ECO:0000256" key="1">
    <source>
        <dbReference type="ARBA" id="ARBA00022722"/>
    </source>
</evidence>
<keyword evidence="1" id="KW-0540">Nuclease</keyword>